<dbReference type="InterPro" id="IPR015943">
    <property type="entry name" value="WD40/YVTN_repeat-like_dom_sf"/>
</dbReference>
<feature type="domain" description="Anaphase-promoting complex subunit 4-like WD40" evidence="6">
    <location>
        <begin position="166"/>
        <end position="251"/>
    </location>
</feature>
<dbReference type="Pfam" id="PF12894">
    <property type="entry name" value="ANAPC4_WD40"/>
    <property type="match status" value="1"/>
</dbReference>
<evidence type="ECO:0000259" key="7">
    <source>
        <dbReference type="Pfam" id="PF12896"/>
    </source>
</evidence>
<evidence type="ECO:0000313" key="9">
    <source>
        <dbReference type="Proteomes" id="UP001634007"/>
    </source>
</evidence>
<dbReference type="InterPro" id="IPR024790">
    <property type="entry name" value="APC4_long_dom"/>
</dbReference>
<feature type="domain" description="Anaphase-promoting complex subunit 4 long" evidence="7">
    <location>
        <begin position="403"/>
        <end position="605"/>
    </location>
</feature>
<organism evidence="8 9">
    <name type="scientific">Eucalyptus globulus</name>
    <name type="common">Tasmanian blue gum</name>
    <dbReference type="NCBI Taxonomy" id="34317"/>
    <lineage>
        <taxon>Eukaryota</taxon>
        <taxon>Viridiplantae</taxon>
        <taxon>Streptophyta</taxon>
        <taxon>Embryophyta</taxon>
        <taxon>Tracheophyta</taxon>
        <taxon>Spermatophyta</taxon>
        <taxon>Magnoliopsida</taxon>
        <taxon>eudicotyledons</taxon>
        <taxon>Gunneridae</taxon>
        <taxon>Pentapetalae</taxon>
        <taxon>rosids</taxon>
        <taxon>malvids</taxon>
        <taxon>Myrtales</taxon>
        <taxon>Myrtaceae</taxon>
        <taxon>Myrtoideae</taxon>
        <taxon>Eucalypteae</taxon>
        <taxon>Eucalyptus</taxon>
    </lineage>
</organism>
<reference evidence="8 9" key="1">
    <citation type="submission" date="2024-11" db="EMBL/GenBank/DDBJ databases">
        <title>Chromosome-level genome assembly of Eucalyptus globulus Labill. provides insights into its genome evolution.</title>
        <authorList>
            <person name="Li X."/>
        </authorList>
    </citation>
    <scope>NUCLEOTIDE SEQUENCE [LARGE SCALE GENOMIC DNA]</scope>
    <source>
        <strain evidence="8">CL2024</strain>
        <tissue evidence="8">Fresh tender leaves</tissue>
    </source>
</reference>
<sequence>MKCPNRTPFGLISTRSYRKWSGPFEAVAARWVFSYVIFCMNEPGAEVKPDLWPNPARLGPYPLSLSSSSLSLSRLFFLSRNLLCKNSQAPVHLVTLSLFSSNRLSSRVFGLYPPLLALPLSSHLPPDALAAPRSFSAMETDQGSRHVLPFQLQFDKPLASQVKMAEWNPEKDLLAMVTEDSKVVLHRFNWQRLWTISPGKCITSLCWRPDGKVVVLGLEDGTVSLHDVENGKLLRSLKSHAVAVVCLNWEEDAQVNRDTSGNSLAFEDRTTRFFPPAPRVPRMPGLVSGETGLTDDGQDSFVELSNSSKQRFNILCSGDKDGVLCFSIFGVFPIGNVNIHECDIPMTTKDRDTVCRLLNASVRKVALSKDLCHLMVACSGELVEDIVESRGCQTVGDSTHGFHCLVLDTSIFHKSKNELHQVAQQASNIEDLLHVVQTSLSVMHKQWADAMNIFHEKFDLLTSLINDHGLDSSPQEEFLSLLGGARTSPAVHQFLVNSLGEVGMKRVSKVVCGAGKELQLVVLNHLQPAVEIIGFKMGELRGLSRWRSRYLGIGLDETLVDNAVEKAGMLLVQVERFIRVLSSVVQQFANFFSWLLKCIKQLMSEPSDQLLTYNSELVVVFLKFLYDQDPVMQLLDLSEADEEIDIDLETMERVKELVQFGGFKDSKCLRRTLAKEFQLMEYSFKEAAQMPFSTISKKICCKNLLPLFPLTSVSASTQYIPISLSFYEDASEFASSNLTQEVGFTDYISFQIPDESFSDFTNCIAVVRGFMNDSSNVKRGRPLEAILLCIPSGYHCVDLALYKELQIVMLLNKINDTGENLGDAWMMILQASDLPFVHISGTTQANNWELYQLKDSILHLDMENEKIRSIPHNVVPPLSVSASRGVACVLAARKRALVYILDEDEDEISDSE</sequence>
<evidence type="ECO:0000256" key="3">
    <source>
        <dbReference type="ARBA" id="ARBA00022776"/>
    </source>
</evidence>
<dbReference type="GO" id="GO:0051301">
    <property type="term" value="P:cell division"/>
    <property type="evidence" value="ECO:0007669"/>
    <property type="project" value="UniProtKB-KW"/>
</dbReference>
<keyword evidence="4" id="KW-0833">Ubl conjugation pathway</keyword>
<dbReference type="InterPro" id="IPR001680">
    <property type="entry name" value="WD40_rpt"/>
</dbReference>
<proteinExistence type="predicted"/>
<evidence type="ECO:0000256" key="1">
    <source>
        <dbReference type="ARBA" id="ARBA00016067"/>
    </source>
</evidence>
<dbReference type="AlphaFoldDB" id="A0ABD3KSY8"/>
<dbReference type="InterPro" id="IPR036322">
    <property type="entry name" value="WD40_repeat_dom_sf"/>
</dbReference>
<dbReference type="PANTHER" id="PTHR13260">
    <property type="entry name" value="ANAPHASE PROMOTING COMPLEX SUBUNIT 4 APC4"/>
    <property type="match status" value="1"/>
</dbReference>
<dbReference type="SUPFAM" id="SSF50978">
    <property type="entry name" value="WD40 repeat-like"/>
    <property type="match status" value="1"/>
</dbReference>
<evidence type="ECO:0000256" key="4">
    <source>
        <dbReference type="ARBA" id="ARBA00022786"/>
    </source>
</evidence>
<keyword evidence="5" id="KW-0131">Cell cycle</keyword>
<name>A0ABD3KSY8_EUCGL</name>
<dbReference type="EMBL" id="JBJKBG010000005">
    <property type="protein sequence ID" value="KAL3740321.1"/>
    <property type="molecule type" value="Genomic_DNA"/>
</dbReference>
<dbReference type="Proteomes" id="UP001634007">
    <property type="component" value="Unassembled WGS sequence"/>
</dbReference>
<comment type="caution">
    <text evidence="8">The sequence shown here is derived from an EMBL/GenBank/DDBJ whole genome shotgun (WGS) entry which is preliminary data.</text>
</comment>
<dbReference type="Pfam" id="PF12896">
    <property type="entry name" value="ANAPC4"/>
    <property type="match status" value="1"/>
</dbReference>
<evidence type="ECO:0000256" key="5">
    <source>
        <dbReference type="ARBA" id="ARBA00023306"/>
    </source>
</evidence>
<protein>
    <recommendedName>
        <fullName evidence="1">Anaphase-promoting complex subunit 4</fullName>
    </recommendedName>
</protein>
<dbReference type="InterPro" id="IPR024977">
    <property type="entry name" value="Apc4-like_WD40_dom"/>
</dbReference>
<keyword evidence="3" id="KW-0498">Mitosis</keyword>
<dbReference type="SMART" id="SM00320">
    <property type="entry name" value="WD40"/>
    <property type="match status" value="2"/>
</dbReference>
<accession>A0ABD3KSY8</accession>
<keyword evidence="2" id="KW-0132">Cell division</keyword>
<gene>
    <name evidence="8" type="ORF">ACJRO7_021574</name>
</gene>
<evidence type="ECO:0000259" key="6">
    <source>
        <dbReference type="Pfam" id="PF12894"/>
    </source>
</evidence>
<dbReference type="Gene3D" id="2.130.10.10">
    <property type="entry name" value="YVTN repeat-like/Quinoprotein amine dehydrogenase"/>
    <property type="match status" value="1"/>
</dbReference>
<evidence type="ECO:0000256" key="2">
    <source>
        <dbReference type="ARBA" id="ARBA00022618"/>
    </source>
</evidence>
<dbReference type="PANTHER" id="PTHR13260:SF0">
    <property type="entry name" value="ANAPHASE-PROMOTING COMPLEX SUBUNIT 4"/>
    <property type="match status" value="1"/>
</dbReference>
<keyword evidence="9" id="KW-1185">Reference proteome</keyword>
<evidence type="ECO:0000313" key="8">
    <source>
        <dbReference type="EMBL" id="KAL3740321.1"/>
    </source>
</evidence>
<dbReference type="InterPro" id="IPR024789">
    <property type="entry name" value="APC4"/>
</dbReference>